<dbReference type="GO" id="GO:0005524">
    <property type="term" value="F:ATP binding"/>
    <property type="evidence" value="ECO:0007669"/>
    <property type="project" value="InterPro"/>
</dbReference>
<feature type="region of interest" description="Domain III" evidence="6">
    <location>
        <begin position="149"/>
        <end position="194"/>
    </location>
</feature>
<dbReference type="Pfam" id="PF14520">
    <property type="entry name" value="HHH_5"/>
    <property type="match status" value="1"/>
</dbReference>
<dbReference type="InterPro" id="IPR010994">
    <property type="entry name" value="RuvA_2-like"/>
</dbReference>
<protein>
    <recommendedName>
        <fullName evidence="6">Holliday junction branch migration complex subunit RuvA</fullName>
    </recommendedName>
</protein>
<dbReference type="GO" id="GO:0048476">
    <property type="term" value="C:Holliday junction resolvase complex"/>
    <property type="evidence" value="ECO:0007669"/>
    <property type="project" value="UniProtKB-UniRule"/>
</dbReference>
<dbReference type="GO" id="GO:0009379">
    <property type="term" value="C:Holliday junction helicase complex"/>
    <property type="evidence" value="ECO:0007669"/>
    <property type="project" value="InterPro"/>
</dbReference>
<keyword evidence="8" id="KW-0378">Hydrolase</keyword>
<evidence type="ECO:0000256" key="3">
    <source>
        <dbReference type="ARBA" id="ARBA00023125"/>
    </source>
</evidence>
<dbReference type="HAMAP" id="MF_00031">
    <property type="entry name" value="DNA_HJ_migration_RuvA"/>
    <property type="match status" value="1"/>
</dbReference>
<dbReference type="GO" id="GO:0006281">
    <property type="term" value="P:DNA repair"/>
    <property type="evidence" value="ECO:0007669"/>
    <property type="project" value="UniProtKB-UniRule"/>
</dbReference>
<feature type="region of interest" description="Domain II" evidence="6">
    <location>
        <begin position="66"/>
        <end position="143"/>
    </location>
</feature>
<keyword evidence="5 6" id="KW-0234">DNA repair</keyword>
<dbReference type="SUPFAM" id="SSF50249">
    <property type="entry name" value="Nucleic acid-binding proteins"/>
    <property type="match status" value="1"/>
</dbReference>
<evidence type="ECO:0000256" key="4">
    <source>
        <dbReference type="ARBA" id="ARBA00023172"/>
    </source>
</evidence>
<comment type="caution">
    <text evidence="8">The sequence shown here is derived from an EMBL/GenBank/DDBJ whole genome shotgun (WGS) entry which is preliminary data.</text>
</comment>
<keyword evidence="1 6" id="KW-0963">Cytoplasm</keyword>
<dbReference type="CDD" id="cd14332">
    <property type="entry name" value="UBA_RuvA_C"/>
    <property type="match status" value="1"/>
</dbReference>
<comment type="subunit">
    <text evidence="6">Homotetramer. Forms an RuvA(8)-RuvB(12)-Holliday junction (HJ) complex. HJ DNA is sandwiched between 2 RuvA tetramers; dsDNA enters through RuvA and exits via RuvB. An RuvB hexamer assembles on each DNA strand where it exits the tetramer. Each RuvB hexamer is contacted by two RuvA subunits (via domain III) on 2 adjacent RuvB subunits; this complex drives branch migration. In the full resolvosome a probable DNA-RuvA(4)-RuvB(12)-RuvC(2) complex forms which resolves the HJ.</text>
</comment>
<comment type="similarity">
    <text evidence="6">Belongs to the RuvA family.</text>
</comment>
<dbReference type="InterPro" id="IPR000085">
    <property type="entry name" value="RuvA"/>
</dbReference>
<dbReference type="NCBIfam" id="TIGR00084">
    <property type="entry name" value="ruvA"/>
    <property type="match status" value="1"/>
</dbReference>
<dbReference type="Gene3D" id="1.10.150.20">
    <property type="entry name" value="5' to 3' exonuclease, C-terminal subdomain"/>
    <property type="match status" value="1"/>
</dbReference>
<keyword evidence="9" id="KW-1185">Reference proteome</keyword>
<feature type="domain" description="Helix-hairpin-helix DNA-binding motif class 1" evidence="7">
    <location>
        <begin position="109"/>
        <end position="128"/>
    </location>
</feature>
<dbReference type="Gene3D" id="2.40.50.140">
    <property type="entry name" value="Nucleic acid-binding proteins"/>
    <property type="match status" value="1"/>
</dbReference>
<dbReference type="InterPro" id="IPR012340">
    <property type="entry name" value="NA-bd_OB-fold"/>
</dbReference>
<dbReference type="GO" id="GO:0006310">
    <property type="term" value="P:DNA recombination"/>
    <property type="evidence" value="ECO:0007669"/>
    <property type="project" value="UniProtKB-UniRule"/>
</dbReference>
<evidence type="ECO:0000259" key="7">
    <source>
        <dbReference type="SMART" id="SM00278"/>
    </source>
</evidence>
<evidence type="ECO:0000256" key="6">
    <source>
        <dbReference type="HAMAP-Rule" id="MF_00031"/>
    </source>
</evidence>
<keyword evidence="8" id="KW-0067">ATP-binding</keyword>
<reference evidence="8 9" key="1">
    <citation type="submission" date="2019-03" db="EMBL/GenBank/DDBJ databases">
        <title>Genomic Encyclopedia of Type Strains, Phase IV (KMG-IV): sequencing the most valuable type-strain genomes for metagenomic binning, comparative biology and taxonomic classification.</title>
        <authorList>
            <person name="Goeker M."/>
        </authorList>
    </citation>
    <scope>NUCLEOTIDE SEQUENCE [LARGE SCALE GENOMIC DNA]</scope>
    <source>
        <strain evidence="8 9">DSM 102852</strain>
    </source>
</reference>
<dbReference type="SMART" id="SM00278">
    <property type="entry name" value="HhH1"/>
    <property type="match status" value="2"/>
</dbReference>
<evidence type="ECO:0000256" key="2">
    <source>
        <dbReference type="ARBA" id="ARBA00022763"/>
    </source>
</evidence>
<dbReference type="Proteomes" id="UP000294480">
    <property type="component" value="Unassembled WGS sequence"/>
</dbReference>
<dbReference type="GO" id="GO:0009378">
    <property type="term" value="F:four-way junction helicase activity"/>
    <property type="evidence" value="ECO:0007669"/>
    <property type="project" value="InterPro"/>
</dbReference>
<evidence type="ECO:0000256" key="1">
    <source>
        <dbReference type="ARBA" id="ARBA00022490"/>
    </source>
</evidence>
<dbReference type="GO" id="GO:0000400">
    <property type="term" value="F:four-way junction DNA binding"/>
    <property type="evidence" value="ECO:0007669"/>
    <property type="project" value="UniProtKB-UniRule"/>
</dbReference>
<gene>
    <name evidence="6" type="primary">ruvA</name>
    <name evidence="8" type="ORF">DFR44_10175</name>
</gene>
<feature type="domain" description="Helix-hairpin-helix DNA-binding motif class 1" evidence="7">
    <location>
        <begin position="74"/>
        <end position="93"/>
    </location>
</feature>
<evidence type="ECO:0000256" key="5">
    <source>
        <dbReference type="ARBA" id="ARBA00023204"/>
    </source>
</evidence>
<proteinExistence type="inferred from homology"/>
<accession>A0A4R6YBK1</accession>
<dbReference type="GO" id="GO:0005737">
    <property type="term" value="C:cytoplasm"/>
    <property type="evidence" value="ECO:0007669"/>
    <property type="project" value="UniProtKB-SubCell"/>
</dbReference>
<keyword evidence="8" id="KW-0547">Nucleotide-binding</keyword>
<dbReference type="SUPFAM" id="SSF47781">
    <property type="entry name" value="RuvA domain 2-like"/>
    <property type="match status" value="1"/>
</dbReference>
<evidence type="ECO:0000313" key="9">
    <source>
        <dbReference type="Proteomes" id="UP000294480"/>
    </source>
</evidence>
<organism evidence="8 9">
    <name type="scientific">Hydromonas duriensis</name>
    <dbReference type="NCBI Taxonomy" id="1527608"/>
    <lineage>
        <taxon>Bacteria</taxon>
        <taxon>Pseudomonadati</taxon>
        <taxon>Pseudomonadota</taxon>
        <taxon>Betaproteobacteria</taxon>
        <taxon>Burkholderiales</taxon>
        <taxon>Burkholderiaceae</taxon>
        <taxon>Hydromonas</taxon>
    </lineage>
</organism>
<comment type="caution">
    <text evidence="6">Lacks conserved residue(s) required for the propagation of feature annotation.</text>
</comment>
<dbReference type="InterPro" id="IPR036267">
    <property type="entry name" value="RuvA_C_sf"/>
</dbReference>
<dbReference type="SUPFAM" id="SSF46929">
    <property type="entry name" value="DNA helicase RuvA subunit, C-terminal domain"/>
    <property type="match status" value="1"/>
</dbReference>
<dbReference type="Pfam" id="PF01330">
    <property type="entry name" value="RuvA_N"/>
    <property type="match status" value="1"/>
</dbReference>
<keyword evidence="3 6" id="KW-0238">DNA-binding</keyword>
<dbReference type="Gene3D" id="1.10.8.10">
    <property type="entry name" value="DNA helicase RuvA subunit, C-terminal domain"/>
    <property type="match status" value="1"/>
</dbReference>
<keyword evidence="2 6" id="KW-0227">DNA damage</keyword>
<dbReference type="Pfam" id="PF07499">
    <property type="entry name" value="RuvA_C"/>
    <property type="match status" value="1"/>
</dbReference>
<dbReference type="EMBL" id="SNZE01000001">
    <property type="protein sequence ID" value="TDR33025.1"/>
    <property type="molecule type" value="Genomic_DNA"/>
</dbReference>
<dbReference type="OrthoDB" id="5293449at2"/>
<keyword evidence="4 6" id="KW-0233">DNA recombination</keyword>
<dbReference type="InterPro" id="IPR011114">
    <property type="entry name" value="RuvA_C"/>
</dbReference>
<evidence type="ECO:0000313" key="8">
    <source>
        <dbReference type="EMBL" id="TDR33025.1"/>
    </source>
</evidence>
<dbReference type="InterPro" id="IPR003583">
    <property type="entry name" value="Hlx-hairpin-Hlx_DNA-bd_motif"/>
</dbReference>
<dbReference type="AlphaFoldDB" id="A0A4R6YBK1"/>
<comment type="function">
    <text evidence="6">The RuvA-RuvB-RuvC complex processes Holliday junction (HJ) DNA during genetic recombination and DNA repair, while the RuvA-RuvB complex plays an important role in the rescue of blocked DNA replication forks via replication fork reversal (RFR). RuvA specifically binds to HJ cruciform DNA, conferring on it an open structure. The RuvB hexamer acts as an ATP-dependent pump, pulling dsDNA into and through the RuvAB complex. HJ branch migration allows RuvC to scan DNA until it finds its consensus sequence, where it cleaves and resolves the cruciform DNA.</text>
</comment>
<sequence>MLAKITGTLLEKKPPQVVIDTAQGLAYEIDVPMSTFYVLPNTGEPTTLFLHLAIREDAQQLFGFATAAERSSFRMLIKISGIGARTALGILSGLSSDDLQQAVLAQDISRLTSIPGIGKKTAERLVLELKDKLKGANFNFTETASKPHDERDDIAAALTALGYADKEINNALKHVPADMGVSAGIRQALQYLSS</sequence>
<name>A0A4R6YBK1_9BURK</name>
<keyword evidence="8" id="KW-0347">Helicase</keyword>
<comment type="subcellular location">
    <subcellularLocation>
        <location evidence="6">Cytoplasm</location>
    </subcellularLocation>
</comment>
<dbReference type="RefSeq" id="WP_133618721.1">
    <property type="nucleotide sequence ID" value="NZ_SNZE01000001.1"/>
</dbReference>
<dbReference type="InterPro" id="IPR013849">
    <property type="entry name" value="DNA_helicase_Holl-junc_RuvA_I"/>
</dbReference>
<comment type="domain">
    <text evidence="6">Has three domains with a flexible linker between the domains II and III and assumes an 'L' shape. Domain III is highly mobile and contacts RuvB.</text>
</comment>